<gene>
    <name evidence="1" type="primary">pol_385</name>
    <name evidence="1" type="ORF">c1_g1_i2</name>
</gene>
<dbReference type="PANTHER" id="PTHR19446">
    <property type="entry name" value="REVERSE TRANSCRIPTASES"/>
    <property type="match status" value="1"/>
</dbReference>
<keyword evidence="1" id="KW-0808">Transferase</keyword>
<keyword evidence="1" id="KW-0548">Nucleotidyltransferase</keyword>
<keyword evidence="1" id="KW-0695">RNA-directed DNA polymerase</keyword>
<evidence type="ECO:0000313" key="1">
    <source>
        <dbReference type="EMBL" id="JAI44195.1"/>
    </source>
</evidence>
<reference evidence="1" key="1">
    <citation type="submission" date="2015-06" db="EMBL/GenBank/DDBJ databases">
        <authorList>
            <person name="Hoefler B.C."/>
            <person name="Straight P.D."/>
        </authorList>
    </citation>
    <scope>NUCLEOTIDE SEQUENCE</scope>
</reference>
<name>A0A0K8W025_BACLA</name>
<dbReference type="GO" id="GO:0003964">
    <property type="term" value="F:RNA-directed DNA polymerase activity"/>
    <property type="evidence" value="ECO:0007669"/>
    <property type="project" value="UniProtKB-KW"/>
</dbReference>
<dbReference type="EMBL" id="GDHF01008119">
    <property type="protein sequence ID" value="JAI44195.1"/>
    <property type="molecule type" value="Transcribed_RNA"/>
</dbReference>
<dbReference type="AlphaFoldDB" id="A0A0K8W025"/>
<accession>A0A0K8W025</accession>
<organism evidence="1">
    <name type="scientific">Bactrocera latifrons</name>
    <name type="common">Malaysian fruit fly</name>
    <name type="synonym">Chaetodacus latifrons</name>
    <dbReference type="NCBI Taxonomy" id="174628"/>
    <lineage>
        <taxon>Eukaryota</taxon>
        <taxon>Metazoa</taxon>
        <taxon>Ecdysozoa</taxon>
        <taxon>Arthropoda</taxon>
        <taxon>Hexapoda</taxon>
        <taxon>Insecta</taxon>
        <taxon>Pterygota</taxon>
        <taxon>Neoptera</taxon>
        <taxon>Endopterygota</taxon>
        <taxon>Diptera</taxon>
        <taxon>Brachycera</taxon>
        <taxon>Muscomorpha</taxon>
        <taxon>Tephritoidea</taxon>
        <taxon>Tephritidae</taxon>
        <taxon>Bactrocera</taxon>
        <taxon>Bactrocera</taxon>
    </lineage>
</organism>
<sequence length="169" mass="19425">ESSLVHAKGKTPGIDRISYPMLSNLPLIAKEKLLSLYNNIFAKGYCPHAVIPIIKPYKPSNLISSYRPISLLSCLSKTIKKIIAKRLIWFITKTNRIKHNQTAFRREYIQPIHFCNCNILYPTRLPQKTTPQSWLLTLSTKSPCRLESWSKSFYDHKSVYDPSTVPNSC</sequence>
<feature type="non-terminal residue" evidence="1">
    <location>
        <position position="1"/>
    </location>
</feature>
<proteinExistence type="predicted"/>
<protein>
    <submittedName>
        <fullName evidence="1">RNA-directed DNA polymerase from mobile element jockey</fullName>
    </submittedName>
</protein>